<proteinExistence type="inferred from homology"/>
<dbReference type="InterPro" id="IPR017039">
    <property type="entry name" value="Virul_fac_BrkB"/>
</dbReference>
<protein>
    <recommendedName>
        <fullName evidence="7">UPF0761 membrane protein LHGZ1_3160</fullName>
    </recommendedName>
</protein>
<dbReference type="EMBL" id="CP022115">
    <property type="protein sequence ID" value="ASJ25991.1"/>
    <property type="molecule type" value="Genomic_DNA"/>
</dbReference>
<evidence type="ECO:0000313" key="9">
    <source>
        <dbReference type="Proteomes" id="UP000197424"/>
    </source>
</evidence>
<feature type="transmembrane region" description="Helical" evidence="7">
    <location>
        <begin position="242"/>
        <end position="268"/>
    </location>
</feature>
<gene>
    <name evidence="8" type="ORF">LHGZ1_3160</name>
</gene>
<evidence type="ECO:0000256" key="6">
    <source>
        <dbReference type="ARBA" id="ARBA00023136"/>
    </source>
</evidence>
<dbReference type="Pfam" id="PF03631">
    <property type="entry name" value="Virul_fac_BrkB"/>
    <property type="match status" value="1"/>
</dbReference>
<dbReference type="AlphaFoldDB" id="A0A248LNE2"/>
<dbReference type="NCBIfam" id="NF003256">
    <property type="entry name" value="PRK04214.1"/>
    <property type="match status" value="1"/>
</dbReference>
<dbReference type="HAMAP" id="MF_00672">
    <property type="entry name" value="UPF0761"/>
    <property type="match status" value="1"/>
</dbReference>
<keyword evidence="6 7" id="KW-0472">Membrane</keyword>
<name>A0A248LNE2_9NEIS</name>
<dbReference type="PANTHER" id="PTHR30213:SF0">
    <property type="entry name" value="UPF0761 MEMBRANE PROTEIN YIHY"/>
    <property type="match status" value="1"/>
</dbReference>
<evidence type="ECO:0000256" key="2">
    <source>
        <dbReference type="ARBA" id="ARBA00022475"/>
    </source>
</evidence>
<organism evidence="8 9">
    <name type="scientific">Laribacter hongkongensis</name>
    <dbReference type="NCBI Taxonomy" id="168471"/>
    <lineage>
        <taxon>Bacteria</taxon>
        <taxon>Pseudomonadati</taxon>
        <taxon>Pseudomonadota</taxon>
        <taxon>Betaproteobacteria</taxon>
        <taxon>Neisseriales</taxon>
        <taxon>Aquaspirillaceae</taxon>
        <taxon>Laribacter</taxon>
    </lineage>
</organism>
<evidence type="ECO:0000256" key="3">
    <source>
        <dbReference type="ARBA" id="ARBA00022519"/>
    </source>
</evidence>
<dbReference type="PANTHER" id="PTHR30213">
    <property type="entry name" value="INNER MEMBRANE PROTEIN YHJD"/>
    <property type="match status" value="1"/>
</dbReference>
<feature type="transmembrane region" description="Helical" evidence="7">
    <location>
        <begin position="102"/>
        <end position="121"/>
    </location>
</feature>
<comment type="subcellular location">
    <subcellularLocation>
        <location evidence="1 7">Cell membrane</location>
        <topology evidence="1 7">Multi-pass membrane protein</topology>
    </subcellularLocation>
</comment>
<dbReference type="InterPro" id="IPR023679">
    <property type="entry name" value="UPF0761_bac"/>
</dbReference>
<sequence length="422" mass="46889">MLRLSRLPLPPVLQRLTGFSLFVWRRAMQNRCLQVAASLTFTTLLSLVPLITITLIVVAAFPVFEELSSQFKEFLLRNLVPDFAGRIISVYLKQFTDNAGRLTAVGLALLAFTSLSLMLTIDRTFNAIWQVQRPRKLLHNMLVYWTVLTLGPLLLGVGISGSAWILNWSGLARTAPGLAGIIQHLGSLTLATVMLTVLYGLVPNCYVPRWHALIGGALTALTLGVAQAGFGLYVEISRTYQFIYGAFATFPFLLIWLQLMWLTVLIGAELTASLSYWKGDVWRREGDSQRRFCDALDTLVRLSQAQVHGRALGQADLRHHIDTGYDEIGRILDELARLGLVQRSAEGLWALLYRPESVSLLRLWHHFVLDLNASPADDAISHSLTELVRPLEAGLDISLAEFLRRYPPAGPAVTLPAVPRQG</sequence>
<keyword evidence="5 7" id="KW-1133">Transmembrane helix</keyword>
<evidence type="ECO:0000256" key="4">
    <source>
        <dbReference type="ARBA" id="ARBA00022692"/>
    </source>
</evidence>
<dbReference type="OrthoDB" id="9808671at2"/>
<dbReference type="NCBIfam" id="TIGR00765">
    <property type="entry name" value="yihY_not_rbn"/>
    <property type="match status" value="1"/>
</dbReference>
<feature type="transmembrane region" description="Helical" evidence="7">
    <location>
        <begin position="178"/>
        <end position="201"/>
    </location>
</feature>
<dbReference type="Proteomes" id="UP000197424">
    <property type="component" value="Chromosome"/>
</dbReference>
<feature type="transmembrane region" description="Helical" evidence="7">
    <location>
        <begin position="35"/>
        <end position="64"/>
    </location>
</feature>
<reference evidence="9" key="1">
    <citation type="submission" date="2017-06" db="EMBL/GenBank/DDBJ databases">
        <title>Whole genome sequence of Laribacter hongkongensis LHGZ1.</title>
        <authorList>
            <person name="Chen D."/>
            <person name="Wu H."/>
            <person name="Chen J."/>
        </authorList>
    </citation>
    <scope>NUCLEOTIDE SEQUENCE [LARGE SCALE GENOMIC DNA]</scope>
    <source>
        <strain evidence="9">LHGZ1</strain>
    </source>
</reference>
<keyword evidence="3" id="KW-0997">Cell inner membrane</keyword>
<keyword evidence="4 7" id="KW-0812">Transmembrane</keyword>
<evidence type="ECO:0000256" key="5">
    <source>
        <dbReference type="ARBA" id="ARBA00022989"/>
    </source>
</evidence>
<evidence type="ECO:0000313" key="8">
    <source>
        <dbReference type="EMBL" id="ASJ25991.1"/>
    </source>
</evidence>
<dbReference type="GO" id="GO:0005886">
    <property type="term" value="C:plasma membrane"/>
    <property type="evidence" value="ECO:0007669"/>
    <property type="project" value="UniProtKB-SubCell"/>
</dbReference>
<keyword evidence="2 7" id="KW-1003">Cell membrane</keyword>
<dbReference type="RefSeq" id="WP_088861643.1">
    <property type="nucleotide sequence ID" value="NZ_CP022115.1"/>
</dbReference>
<feature type="transmembrane region" description="Helical" evidence="7">
    <location>
        <begin position="213"/>
        <end position="236"/>
    </location>
</feature>
<accession>A0A248LNE2</accession>
<feature type="transmembrane region" description="Helical" evidence="7">
    <location>
        <begin position="142"/>
        <end position="166"/>
    </location>
</feature>
<evidence type="ECO:0000256" key="7">
    <source>
        <dbReference type="HAMAP-Rule" id="MF_00672"/>
    </source>
</evidence>
<evidence type="ECO:0000256" key="1">
    <source>
        <dbReference type="ARBA" id="ARBA00004651"/>
    </source>
</evidence>
<comment type="similarity">
    <text evidence="7">Belongs to the UPF0761 family.</text>
</comment>